<evidence type="ECO:0000313" key="2">
    <source>
        <dbReference type="EMBL" id="KKK36003.1"/>
    </source>
</evidence>
<feature type="domain" description="Radical SAM core" evidence="1">
    <location>
        <begin position="168"/>
        <end position="404"/>
    </location>
</feature>
<dbReference type="NCBIfam" id="TIGR03994">
    <property type="entry name" value="rSAM_HemZ"/>
    <property type="match status" value="1"/>
</dbReference>
<dbReference type="EMBL" id="LAYY01000048">
    <property type="protein sequence ID" value="KKK36003.1"/>
    <property type="molecule type" value="Genomic_DNA"/>
</dbReference>
<dbReference type="PROSITE" id="PS51918">
    <property type="entry name" value="RADICAL_SAM"/>
    <property type="match status" value="1"/>
</dbReference>
<dbReference type="SUPFAM" id="SSF102114">
    <property type="entry name" value="Radical SAM enzymes"/>
    <property type="match status" value="1"/>
</dbReference>
<dbReference type="GO" id="GO:0003824">
    <property type="term" value="F:catalytic activity"/>
    <property type="evidence" value="ECO:0007669"/>
    <property type="project" value="InterPro"/>
</dbReference>
<dbReference type="InterPro" id="IPR023404">
    <property type="entry name" value="rSAM_horseshoe"/>
</dbReference>
<evidence type="ECO:0000313" key="3">
    <source>
        <dbReference type="Proteomes" id="UP000034166"/>
    </source>
</evidence>
<dbReference type="NCBIfam" id="NF006061">
    <property type="entry name" value="PRK08207.1-4"/>
    <property type="match status" value="1"/>
</dbReference>
<dbReference type="GO" id="GO:0006779">
    <property type="term" value="P:porphyrin-containing compound biosynthetic process"/>
    <property type="evidence" value="ECO:0007669"/>
    <property type="project" value="TreeGrafter"/>
</dbReference>
<dbReference type="SFLD" id="SFLDG01082">
    <property type="entry name" value="B12-binding_domain_containing"/>
    <property type="match status" value="1"/>
</dbReference>
<dbReference type="InterPro" id="IPR023995">
    <property type="entry name" value="HemZ"/>
</dbReference>
<dbReference type="Gene3D" id="3.80.30.20">
    <property type="entry name" value="tm_1862 like domain"/>
    <property type="match status" value="1"/>
</dbReference>
<organism evidence="2 3">
    <name type="scientific">Mesobacillus campisalis</name>
    <dbReference type="NCBI Taxonomy" id="1408103"/>
    <lineage>
        <taxon>Bacteria</taxon>
        <taxon>Bacillati</taxon>
        <taxon>Bacillota</taxon>
        <taxon>Bacilli</taxon>
        <taxon>Bacillales</taxon>
        <taxon>Bacillaceae</taxon>
        <taxon>Mesobacillus</taxon>
    </lineage>
</organism>
<dbReference type="InterPro" id="IPR007197">
    <property type="entry name" value="rSAM"/>
</dbReference>
<keyword evidence="3" id="KW-1185">Reference proteome</keyword>
<dbReference type="SMART" id="SM00729">
    <property type="entry name" value="Elp3"/>
    <property type="match status" value="1"/>
</dbReference>
<protein>
    <submittedName>
        <fullName evidence="2">Coproporphyrinogen III oxidase</fullName>
    </submittedName>
</protein>
<dbReference type="GO" id="GO:0005737">
    <property type="term" value="C:cytoplasm"/>
    <property type="evidence" value="ECO:0007669"/>
    <property type="project" value="TreeGrafter"/>
</dbReference>
<dbReference type="OrthoDB" id="9808022at2"/>
<dbReference type="GO" id="GO:0051539">
    <property type="term" value="F:4 iron, 4 sulfur cluster binding"/>
    <property type="evidence" value="ECO:0007669"/>
    <property type="project" value="TreeGrafter"/>
</dbReference>
<name>A0A0M2SP34_9BACI</name>
<dbReference type="InterPro" id="IPR034505">
    <property type="entry name" value="Coproporphyrinogen-III_oxidase"/>
</dbReference>
<dbReference type="CDD" id="cd01335">
    <property type="entry name" value="Radical_SAM"/>
    <property type="match status" value="1"/>
</dbReference>
<dbReference type="SFLD" id="SFLDS00029">
    <property type="entry name" value="Radical_SAM"/>
    <property type="match status" value="1"/>
</dbReference>
<accession>A0A0M2SP34</accession>
<dbReference type="Proteomes" id="UP000034166">
    <property type="component" value="Unassembled WGS sequence"/>
</dbReference>
<dbReference type="SFLD" id="SFLDF00310">
    <property type="entry name" value="oxygen-independent_coproporphy"/>
    <property type="match status" value="1"/>
</dbReference>
<dbReference type="AlphaFoldDB" id="A0A0M2SP34"/>
<dbReference type="PANTHER" id="PTHR13932">
    <property type="entry name" value="COPROPORPHYRINIGEN III OXIDASE"/>
    <property type="match status" value="1"/>
</dbReference>
<proteinExistence type="predicted"/>
<dbReference type="Pfam" id="PF04055">
    <property type="entry name" value="Radical_SAM"/>
    <property type="match status" value="1"/>
</dbReference>
<dbReference type="PANTHER" id="PTHR13932:SF1">
    <property type="entry name" value="OXYGEN-INDEPENDENT COPROPORPHYRINOGEN-III OXIDASE-LIKE PROTEIN HEMZ"/>
    <property type="match status" value="1"/>
</dbReference>
<evidence type="ECO:0000259" key="1">
    <source>
        <dbReference type="PROSITE" id="PS51918"/>
    </source>
</evidence>
<sequence>MFIYIKGIEDDRLERPLQLIANLFFEEAELAFSKPDRDSDAVIELAMAAEGAIQVEAKLTAGNGEQHRAAYEKELQEGLTEKERFRAIRNAVSHAFLTVLQDWTGIMQKWGILTGVRPTKLLHNKLREGVDRGQAHAELEEEYMITPEKIRLMQQIVDRQLAVMPDLYDLQREVSIYIGIPFCPTKCAYCTFPAYAINGRQGSVNSFLGGLHYEMRKIGEWLKDNGIKITTLYYGGGTPTSISAEEMDMLYEEMYTSFPDVENIREITVEAGRPDTITPEKLDVLNKWNIDRISINPQSYIQETLKAIGRHHTVEETVDKYHLAREAGMNNINMDLIIGLPGEGTEEFGHTLKETEKLMPESLTVHTLSFKRASEMTRNKEKYKVADRGEVEKMMNMAEEWTGSHGYVPYYLYRQKNILGNLENVGYSMPGQESLYNIIIMEEQQTIIGLGCGASSKFIHPETGKITHFANPKDPKSYNDGFEDYTDQKISILNELFSKSSSST</sequence>
<dbReference type="PATRIC" id="fig|1408103.3.peg.4763"/>
<dbReference type="InterPro" id="IPR058240">
    <property type="entry name" value="rSAM_sf"/>
</dbReference>
<comment type="caution">
    <text evidence="2">The sequence shown here is derived from an EMBL/GenBank/DDBJ whole genome shotgun (WGS) entry which is preliminary data.</text>
</comment>
<dbReference type="InterPro" id="IPR006638">
    <property type="entry name" value="Elp3/MiaA/NifB-like_rSAM"/>
</dbReference>
<reference evidence="2 3" key="1">
    <citation type="submission" date="2015-04" db="EMBL/GenBank/DDBJ databases">
        <title>Taxonomic description and genome sequence of Bacillus campisalis sp. nov., a novel member of the genus Bacillus isolated from solar saltern.</title>
        <authorList>
            <person name="Mathan Kumar R."/>
            <person name="Kaur G."/>
            <person name="Kumar A."/>
            <person name="Singh N.K."/>
            <person name="Kaur N."/>
            <person name="Kumar N."/>
            <person name="Mayilraj S."/>
        </authorList>
    </citation>
    <scope>NUCLEOTIDE SEQUENCE [LARGE SCALE GENOMIC DNA]</scope>
    <source>
        <strain evidence="2 3">SA2-6</strain>
    </source>
</reference>
<dbReference type="RefSeq" id="WP_046525826.1">
    <property type="nucleotide sequence ID" value="NZ_LAYY01000048.1"/>
</dbReference>
<dbReference type="SFLD" id="SFLDG01065">
    <property type="entry name" value="anaerobic_coproporphyrinogen-I"/>
    <property type="match status" value="1"/>
</dbReference>
<gene>
    <name evidence="2" type="ORF">WQ57_21735</name>
</gene>